<feature type="compositionally biased region" description="Polar residues" evidence="1">
    <location>
        <begin position="242"/>
        <end position="255"/>
    </location>
</feature>
<dbReference type="InterPro" id="IPR008979">
    <property type="entry name" value="Galactose-bd-like_sf"/>
</dbReference>
<sequence length="444" mass="46653">MKKLFVAFLTILAVALPAHAANYVQESIVAVTPYGPVSSPGGEQYFNVTDGNIGTKYLNFNKTNVGFTVQLALPTIIRQLALTTANDAPERDPTTIAIYGSNTPGQLGTLIANDVATNLSTSRYTTSNVAFENSTGYTYYTVVYLTLRNTSANSVQLAEAQFLYDSQYNPSPAYTSSITNTQQNQVTTVNNRLAARTNSSPNEIYINQVGSNNTFNFTQTGPGNLIDGATYNAGTDTRDYTTSAPITGGNNQITIRQGDPGSRTGKNIVDLAVNGSGNILNLNQGTDANGLYTGLDQGGHYQYIYVHGTNNMVTTEQQNTSTNAGHFASLALTGDLNTVGITQTGNAQKQLFATVTGDSNYLNTTQTGTSAHYLDVKLTGYGNSAVVNQNNTGASGANAATINLVNAGGPASVNLTQTGGQTYSISQTCVTAGGCGTITVRQGN</sequence>
<evidence type="ECO:0008006" key="3">
    <source>
        <dbReference type="Google" id="ProtNLM"/>
    </source>
</evidence>
<reference evidence="2" key="1">
    <citation type="submission" date="2020-05" db="EMBL/GenBank/DDBJ databases">
        <authorList>
            <person name="Chiriac C."/>
            <person name="Salcher M."/>
            <person name="Ghai R."/>
            <person name="Kavagutti S V."/>
        </authorList>
    </citation>
    <scope>NUCLEOTIDE SEQUENCE</scope>
</reference>
<evidence type="ECO:0000256" key="1">
    <source>
        <dbReference type="SAM" id="MobiDB-lite"/>
    </source>
</evidence>
<dbReference type="EMBL" id="LR798243">
    <property type="protein sequence ID" value="CAB5214804.1"/>
    <property type="molecule type" value="Genomic_DNA"/>
</dbReference>
<accession>A0A6J7WHC7</accession>
<dbReference type="SUPFAM" id="SSF49785">
    <property type="entry name" value="Galactose-binding domain-like"/>
    <property type="match status" value="1"/>
</dbReference>
<evidence type="ECO:0000313" key="2">
    <source>
        <dbReference type="EMBL" id="CAB5214804.1"/>
    </source>
</evidence>
<name>A0A6J7WHC7_9CAUD</name>
<organism evidence="2">
    <name type="scientific">uncultured Caudovirales phage</name>
    <dbReference type="NCBI Taxonomy" id="2100421"/>
    <lineage>
        <taxon>Viruses</taxon>
        <taxon>Duplodnaviria</taxon>
        <taxon>Heunggongvirae</taxon>
        <taxon>Uroviricota</taxon>
        <taxon>Caudoviricetes</taxon>
        <taxon>Peduoviridae</taxon>
        <taxon>Maltschvirus</taxon>
        <taxon>Maltschvirus maltsch</taxon>
    </lineage>
</organism>
<gene>
    <name evidence="2" type="ORF">UFOVP190_270</name>
</gene>
<proteinExistence type="predicted"/>
<protein>
    <recommendedName>
        <fullName evidence="3">Curlin associated</fullName>
    </recommendedName>
</protein>
<feature type="region of interest" description="Disordered" evidence="1">
    <location>
        <begin position="242"/>
        <end position="261"/>
    </location>
</feature>